<keyword evidence="2 3" id="KW-0040">ANK repeat</keyword>
<dbReference type="Proteomes" id="UP000523863">
    <property type="component" value="Unassembled WGS sequence"/>
</dbReference>
<dbReference type="PANTHER" id="PTHR24171">
    <property type="entry name" value="ANKYRIN REPEAT DOMAIN-CONTAINING PROTEIN 39-RELATED"/>
    <property type="match status" value="1"/>
</dbReference>
<dbReference type="SUPFAM" id="SSF48403">
    <property type="entry name" value="Ankyrin repeat"/>
    <property type="match status" value="1"/>
</dbReference>
<evidence type="ECO:0000313" key="5">
    <source>
        <dbReference type="EMBL" id="MBB5597978.1"/>
    </source>
</evidence>
<accession>A0A7W9DAT4</accession>
<evidence type="ECO:0000256" key="3">
    <source>
        <dbReference type="PROSITE-ProRule" id="PRU00023"/>
    </source>
</evidence>
<reference evidence="5 6" key="1">
    <citation type="submission" date="2020-08" db="EMBL/GenBank/DDBJ databases">
        <title>Sequencing the genomes of 1000 actinobacteria strains.</title>
        <authorList>
            <person name="Klenk H.-P."/>
        </authorList>
    </citation>
    <scope>NUCLEOTIDE SEQUENCE [LARGE SCALE GENOMIC DNA]</scope>
    <source>
        <strain evidence="5 6">DSM 23694</strain>
    </source>
</reference>
<dbReference type="InterPro" id="IPR036770">
    <property type="entry name" value="Ankyrin_rpt-contain_sf"/>
</dbReference>
<dbReference type="Gene3D" id="1.25.40.20">
    <property type="entry name" value="Ankyrin repeat-containing domain"/>
    <property type="match status" value="1"/>
</dbReference>
<feature type="region of interest" description="Disordered" evidence="4">
    <location>
        <begin position="1"/>
        <end position="30"/>
    </location>
</feature>
<evidence type="ECO:0000256" key="2">
    <source>
        <dbReference type="ARBA" id="ARBA00023043"/>
    </source>
</evidence>
<organism evidence="5 6">
    <name type="scientific">Neomicrococcus lactis</name>
    <dbReference type="NCBI Taxonomy" id="732241"/>
    <lineage>
        <taxon>Bacteria</taxon>
        <taxon>Bacillati</taxon>
        <taxon>Actinomycetota</taxon>
        <taxon>Actinomycetes</taxon>
        <taxon>Micrococcales</taxon>
        <taxon>Micrococcaceae</taxon>
        <taxon>Neomicrococcus</taxon>
    </lineage>
</organism>
<feature type="repeat" description="ANK" evidence="3">
    <location>
        <begin position="68"/>
        <end position="100"/>
    </location>
</feature>
<keyword evidence="6" id="KW-1185">Reference proteome</keyword>
<gene>
    <name evidence="5" type="ORF">BKA12_001058</name>
</gene>
<dbReference type="SMART" id="SM00248">
    <property type="entry name" value="ANK"/>
    <property type="match status" value="2"/>
</dbReference>
<dbReference type="PANTHER" id="PTHR24171:SF9">
    <property type="entry name" value="ANKYRIN REPEAT DOMAIN-CONTAINING PROTEIN 39"/>
    <property type="match status" value="1"/>
</dbReference>
<evidence type="ECO:0008006" key="7">
    <source>
        <dbReference type="Google" id="ProtNLM"/>
    </source>
</evidence>
<comment type="caution">
    <text evidence="5">The sequence shown here is derived from an EMBL/GenBank/DDBJ whole genome shotgun (WGS) entry which is preliminary data.</text>
</comment>
<evidence type="ECO:0000256" key="1">
    <source>
        <dbReference type="ARBA" id="ARBA00022737"/>
    </source>
</evidence>
<dbReference type="AlphaFoldDB" id="A0A7W9DAT4"/>
<dbReference type="PROSITE" id="PS50088">
    <property type="entry name" value="ANK_REPEAT"/>
    <property type="match status" value="1"/>
</dbReference>
<feature type="compositionally biased region" description="Basic and acidic residues" evidence="4">
    <location>
        <begin position="1"/>
        <end position="11"/>
    </location>
</feature>
<keyword evidence="1" id="KW-0677">Repeat</keyword>
<dbReference type="RefSeq" id="WP_183641258.1">
    <property type="nucleotide sequence ID" value="NZ_JACHBL010000001.1"/>
</dbReference>
<sequence length="152" mass="16278">MSTADTQHDSQNDDDYERAISMPADNPSGLSEEQLAFVQTTFDMARAGDERLAELITQGIPADIKNEKGDTYLILAAYNGHMSLVRALVKAGADVNELNAREQSALTCAVFRKDRPMMQFLMDHGADPALGAQSARATAAAFGVEASDIIGA</sequence>
<protein>
    <recommendedName>
        <fullName evidence="7">Ankyrin repeat domain-containing protein</fullName>
    </recommendedName>
</protein>
<dbReference type="EMBL" id="JACHBL010000001">
    <property type="protein sequence ID" value="MBB5597978.1"/>
    <property type="molecule type" value="Genomic_DNA"/>
</dbReference>
<dbReference type="PROSITE" id="PS50297">
    <property type="entry name" value="ANK_REP_REGION"/>
    <property type="match status" value="1"/>
</dbReference>
<name>A0A7W9DAT4_9MICC</name>
<evidence type="ECO:0000256" key="4">
    <source>
        <dbReference type="SAM" id="MobiDB-lite"/>
    </source>
</evidence>
<proteinExistence type="predicted"/>
<evidence type="ECO:0000313" key="6">
    <source>
        <dbReference type="Proteomes" id="UP000523863"/>
    </source>
</evidence>
<dbReference type="Pfam" id="PF12796">
    <property type="entry name" value="Ank_2"/>
    <property type="match status" value="1"/>
</dbReference>
<dbReference type="InterPro" id="IPR002110">
    <property type="entry name" value="Ankyrin_rpt"/>
</dbReference>